<dbReference type="RefSeq" id="WP_349241984.1">
    <property type="nucleotide sequence ID" value="NZ_JAVTTO010000003.1"/>
</dbReference>
<evidence type="ECO:0000256" key="5">
    <source>
        <dbReference type="SAM" id="SignalP"/>
    </source>
</evidence>
<feature type="active site" description="Nucleophile" evidence="4">
    <location>
        <position position="60"/>
    </location>
</feature>
<dbReference type="PANTHER" id="PTHR14226">
    <property type="entry name" value="NEUROPATHY TARGET ESTERASE/SWISS CHEESE D.MELANOGASTER"/>
    <property type="match status" value="1"/>
</dbReference>
<protein>
    <submittedName>
        <fullName evidence="7">Patatin-like phospholipase family protein</fullName>
    </submittedName>
</protein>
<dbReference type="Pfam" id="PF19143">
    <property type="entry name" value="Omp85_2"/>
    <property type="match status" value="1"/>
</dbReference>
<feature type="short sequence motif" description="DGA/G" evidence="4">
    <location>
        <begin position="204"/>
        <end position="206"/>
    </location>
</feature>
<feature type="active site" description="Proton acceptor" evidence="4">
    <location>
        <position position="204"/>
    </location>
</feature>
<evidence type="ECO:0000256" key="2">
    <source>
        <dbReference type="ARBA" id="ARBA00022963"/>
    </source>
</evidence>
<dbReference type="InterPro" id="IPR043864">
    <property type="entry name" value="Omp85-like_dom"/>
</dbReference>
<dbReference type="Pfam" id="PF01734">
    <property type="entry name" value="Patatin"/>
    <property type="match status" value="1"/>
</dbReference>
<name>A0ABU3LHE0_9FLAO</name>
<evidence type="ECO:0000256" key="3">
    <source>
        <dbReference type="ARBA" id="ARBA00023098"/>
    </source>
</evidence>
<comment type="caution">
    <text evidence="7">The sequence shown here is derived from an EMBL/GenBank/DDBJ whole genome shotgun (WGS) entry which is preliminary data.</text>
</comment>
<sequence length="729" mass="82590">MKKIVFLLSLTISSMIFAQKSPPKVGLVLSGGGAKGFAHIGVLKEIEKAGIKIDYIGGTSMGAIVGGLYASGYSAFQIEKMVKEIDFLSLLQDKLPRSALPFFEKEFGEKYAITLPVKNNKIGLPRGVSKGQNVLKLLTYLLSPVDSIKDFSKLPIPFFCIGTDVEIGEQVIFEKGSLPLALRASGSFPTFLNPVEVDGKLIIDGGVVNNFPAEYMKSKDVDFIIGVDVQGKLIKKEKLNSLVSILNQIISFQTYGKSDGQKKHVDVYIKPEIYEFNAADFAKKEEILQAGDTVAKKFKEIFKKIASIQKVKAKKRDEILIDTKKYALETINVIGAKQYTRAYVLGKLNLQVGDSITHQELDKKMDFLTATNNYDKIEYHLDKKKNELYIRLIEQRDKANIRLGAHYDQLYETGILLDYTNKGLLIRNDQLSIDLILGDQIRYNLDYFVDNGFYVSYGFRSRYDQFSTNTKFNFQGNQNVNKINLKYSDFTNAAFVQTTFGRKFAMGGGVELKKVKIETETVISGNSNSTIFDNSSYFNLLGYLKLDTYDNNSFPTKGFYADLGFKWYVWSSNFDNDFKQFSQAKGTLGFATTFLKNITFQYTNEAGFSFSSPTNDVFDFYLGGYNQNFINTFIKMYGYEFASLSGDTFLRSQFELRYQFLKNNYVSFIANYARISNNVFADGNLFKDVLSGYAVGYGLKTFLGPIELKYSWSPDTKNHFWLFNLGFWF</sequence>
<evidence type="ECO:0000259" key="6">
    <source>
        <dbReference type="PROSITE" id="PS51635"/>
    </source>
</evidence>
<feature type="short sequence motif" description="GXSXG" evidence="4">
    <location>
        <begin position="58"/>
        <end position="62"/>
    </location>
</feature>
<organism evidence="7 8">
    <name type="scientific">Asprobacillus argus</name>
    <dbReference type="NCBI Taxonomy" id="3076534"/>
    <lineage>
        <taxon>Bacteria</taxon>
        <taxon>Pseudomonadati</taxon>
        <taxon>Bacteroidota</taxon>
        <taxon>Flavobacteriia</taxon>
        <taxon>Flavobacteriales</taxon>
        <taxon>Flavobacteriaceae</taxon>
        <taxon>Asprobacillus</taxon>
    </lineage>
</organism>
<keyword evidence="8" id="KW-1185">Reference proteome</keyword>
<feature type="short sequence motif" description="GXGXXG" evidence="4">
    <location>
        <begin position="31"/>
        <end position="36"/>
    </location>
</feature>
<dbReference type="CDD" id="cd07205">
    <property type="entry name" value="Pat_PNPLA6_PNPLA7_NTE1_like"/>
    <property type="match status" value="1"/>
</dbReference>
<evidence type="ECO:0000313" key="7">
    <source>
        <dbReference type="EMBL" id="MDT7832726.1"/>
    </source>
</evidence>
<evidence type="ECO:0000256" key="4">
    <source>
        <dbReference type="PROSITE-ProRule" id="PRU01161"/>
    </source>
</evidence>
<feature type="signal peptide" evidence="5">
    <location>
        <begin position="1"/>
        <end position="18"/>
    </location>
</feature>
<dbReference type="InterPro" id="IPR050301">
    <property type="entry name" value="NTE"/>
</dbReference>
<dbReference type="PROSITE" id="PS51635">
    <property type="entry name" value="PNPLA"/>
    <property type="match status" value="1"/>
</dbReference>
<dbReference type="EMBL" id="JAVTTO010000003">
    <property type="protein sequence ID" value="MDT7832726.1"/>
    <property type="molecule type" value="Genomic_DNA"/>
</dbReference>
<keyword evidence="2 4" id="KW-0442">Lipid degradation</keyword>
<dbReference type="PANTHER" id="PTHR14226:SF76">
    <property type="entry name" value="NTE FAMILY PROTEIN RSSA"/>
    <property type="match status" value="1"/>
</dbReference>
<evidence type="ECO:0000313" key="8">
    <source>
        <dbReference type="Proteomes" id="UP001257277"/>
    </source>
</evidence>
<dbReference type="Gene3D" id="2.40.160.50">
    <property type="entry name" value="membrane protein fhac: a member of the omp85/tpsb transporter family"/>
    <property type="match status" value="1"/>
</dbReference>
<keyword evidence="1 4" id="KW-0378">Hydrolase</keyword>
<gene>
    <name evidence="7" type="ORF">RQM59_10075</name>
</gene>
<dbReference type="SUPFAM" id="SSF52151">
    <property type="entry name" value="FabD/lysophospholipase-like"/>
    <property type="match status" value="1"/>
</dbReference>
<reference evidence="7 8" key="1">
    <citation type="submission" date="2023-09" db="EMBL/GenBank/DDBJ databases">
        <title>Novel taxa isolated from Blanes Bay.</title>
        <authorList>
            <person name="Rey-Velasco X."/>
            <person name="Lucena T."/>
        </authorList>
    </citation>
    <scope>NUCLEOTIDE SEQUENCE [LARGE SCALE GENOMIC DNA]</scope>
    <source>
        <strain evidence="7 8">S356</strain>
    </source>
</reference>
<keyword evidence="5" id="KW-0732">Signal</keyword>
<dbReference type="InterPro" id="IPR002641">
    <property type="entry name" value="PNPLA_dom"/>
</dbReference>
<dbReference type="Proteomes" id="UP001257277">
    <property type="component" value="Unassembled WGS sequence"/>
</dbReference>
<keyword evidence="3 4" id="KW-0443">Lipid metabolism</keyword>
<evidence type="ECO:0000256" key="1">
    <source>
        <dbReference type="ARBA" id="ARBA00022801"/>
    </source>
</evidence>
<dbReference type="Gene3D" id="3.40.1090.10">
    <property type="entry name" value="Cytosolic phospholipase A2 catalytic domain"/>
    <property type="match status" value="2"/>
</dbReference>
<accession>A0ABU3LHE0</accession>
<feature type="domain" description="PNPLA" evidence="6">
    <location>
        <begin position="27"/>
        <end position="217"/>
    </location>
</feature>
<proteinExistence type="predicted"/>
<dbReference type="InterPro" id="IPR016035">
    <property type="entry name" value="Acyl_Trfase/lysoPLipase"/>
</dbReference>
<feature type="chain" id="PRO_5046550803" evidence="5">
    <location>
        <begin position="19"/>
        <end position="729"/>
    </location>
</feature>